<accession>A0AAD4RVY7</accession>
<dbReference type="EMBL" id="JAJJMB010017752">
    <property type="protein sequence ID" value="KAI3835240.1"/>
    <property type="molecule type" value="Genomic_DNA"/>
</dbReference>
<comment type="caution">
    <text evidence="2">The sequence shown here is derived from an EMBL/GenBank/DDBJ whole genome shotgun (WGS) entry which is preliminary data.</text>
</comment>
<evidence type="ECO:0000256" key="1">
    <source>
        <dbReference type="SAM" id="MobiDB-lite"/>
    </source>
</evidence>
<sequence length="100" mass="11571">MQESTRSPSSIKKHKEKHKEKGRDTEGDKLRRLERDGNKEGDKERNGEIGGDREAPRDIRERMSRKIDIVGNSRSQHKQNINTSCSPTRDSRSRAHDEMS</sequence>
<feature type="compositionally biased region" description="Polar residues" evidence="1">
    <location>
        <begin position="72"/>
        <end position="88"/>
    </location>
</feature>
<feature type="non-terminal residue" evidence="2">
    <location>
        <position position="100"/>
    </location>
</feature>
<gene>
    <name evidence="2" type="ORF">MKW98_020356</name>
</gene>
<dbReference type="AlphaFoldDB" id="A0AAD4RVY7"/>
<name>A0AAD4RVY7_9MAGN</name>
<evidence type="ECO:0000313" key="2">
    <source>
        <dbReference type="EMBL" id="KAI3835240.1"/>
    </source>
</evidence>
<feature type="compositionally biased region" description="Polar residues" evidence="1">
    <location>
        <begin position="1"/>
        <end position="10"/>
    </location>
</feature>
<reference evidence="2" key="1">
    <citation type="submission" date="2022-04" db="EMBL/GenBank/DDBJ databases">
        <title>A functionally conserved STORR gene fusion in Papaver species that diverged 16.8 million years ago.</title>
        <authorList>
            <person name="Catania T."/>
        </authorList>
    </citation>
    <scope>NUCLEOTIDE SEQUENCE</scope>
    <source>
        <strain evidence="2">S-188037</strain>
    </source>
</reference>
<feature type="region of interest" description="Disordered" evidence="1">
    <location>
        <begin position="1"/>
        <end position="100"/>
    </location>
</feature>
<dbReference type="Proteomes" id="UP001202328">
    <property type="component" value="Unassembled WGS sequence"/>
</dbReference>
<protein>
    <submittedName>
        <fullName evidence="2">Uncharacterized protein</fullName>
    </submittedName>
</protein>
<organism evidence="2 3">
    <name type="scientific">Papaver atlanticum</name>
    <dbReference type="NCBI Taxonomy" id="357466"/>
    <lineage>
        <taxon>Eukaryota</taxon>
        <taxon>Viridiplantae</taxon>
        <taxon>Streptophyta</taxon>
        <taxon>Embryophyta</taxon>
        <taxon>Tracheophyta</taxon>
        <taxon>Spermatophyta</taxon>
        <taxon>Magnoliopsida</taxon>
        <taxon>Ranunculales</taxon>
        <taxon>Papaveraceae</taxon>
        <taxon>Papaveroideae</taxon>
        <taxon>Papaver</taxon>
    </lineage>
</organism>
<feature type="compositionally biased region" description="Basic and acidic residues" evidence="1">
    <location>
        <begin position="89"/>
        <end position="100"/>
    </location>
</feature>
<proteinExistence type="predicted"/>
<feature type="compositionally biased region" description="Basic and acidic residues" evidence="1">
    <location>
        <begin position="19"/>
        <end position="68"/>
    </location>
</feature>
<evidence type="ECO:0000313" key="3">
    <source>
        <dbReference type="Proteomes" id="UP001202328"/>
    </source>
</evidence>
<keyword evidence="3" id="KW-1185">Reference proteome</keyword>